<dbReference type="Gene3D" id="3.30.70.330">
    <property type="match status" value="1"/>
</dbReference>
<reference evidence="7 8" key="1">
    <citation type="submission" date="2020-10" db="EMBL/GenBank/DDBJ databases">
        <title>The Coptis chinensis genome and diversification of protoberbering-type alkaloids.</title>
        <authorList>
            <person name="Wang B."/>
            <person name="Shu S."/>
            <person name="Song C."/>
            <person name="Liu Y."/>
        </authorList>
    </citation>
    <scope>NUCLEOTIDE SEQUENCE [LARGE SCALE GENOMIC DNA]</scope>
    <source>
        <strain evidence="7">HL-2020</strain>
        <tissue evidence="7">Leaf</tissue>
    </source>
</reference>
<dbReference type="Proteomes" id="UP000631114">
    <property type="component" value="Unassembled WGS sequence"/>
</dbReference>
<keyword evidence="8" id="KW-1185">Reference proteome</keyword>
<comment type="subcellular location">
    <subcellularLocation>
        <location evidence="1">Nucleus</location>
        <location evidence="1">Nucleolus</location>
    </subcellularLocation>
</comment>
<evidence type="ECO:0000256" key="3">
    <source>
        <dbReference type="ARBA" id="ARBA00023242"/>
    </source>
</evidence>
<keyword evidence="2 4" id="KW-0694">RNA-binding</keyword>
<evidence type="ECO:0000256" key="1">
    <source>
        <dbReference type="ARBA" id="ARBA00004604"/>
    </source>
</evidence>
<dbReference type="PROSITE" id="PS50102">
    <property type="entry name" value="RRM"/>
    <property type="match status" value="1"/>
</dbReference>
<feature type="region of interest" description="Disordered" evidence="5">
    <location>
        <begin position="1"/>
        <end position="50"/>
    </location>
</feature>
<dbReference type="PANTHER" id="PTHR46754">
    <property type="entry name" value="MKI67 FHA DOMAIN-INTERACTING NUCLEOLAR PHOSPHOPROTEIN"/>
    <property type="match status" value="1"/>
</dbReference>
<dbReference type="AlphaFoldDB" id="A0A835LYU0"/>
<comment type="caution">
    <text evidence="7">The sequence shown here is derived from an EMBL/GenBank/DDBJ whole genome shotgun (WGS) entry which is preliminary data.</text>
</comment>
<dbReference type="Pfam" id="PF00076">
    <property type="entry name" value="RRM_1"/>
    <property type="match status" value="1"/>
</dbReference>
<sequence>MGAKAKKATMRKNAKKKASSISLASARKNNESSADFLPLEGGPARKLPNQPEQSVNIATVLYIGRIPHGFYETEMREFFKQFGDIKNLRIARSKKTGKSKHFGFIEFVSPEVAKIVADCMHNYLLFEHMVQVHLIPPERVHPKLWKGVNRIRAPPNWTEITRKQHNKERTVEEHRKLVEGVVKRDQKRRKKIEAAGFDYVPPEIVGGTQPAPKKIKFDED</sequence>
<evidence type="ECO:0000313" key="8">
    <source>
        <dbReference type="Proteomes" id="UP000631114"/>
    </source>
</evidence>
<accession>A0A835LYU0</accession>
<dbReference type="SMART" id="SM00360">
    <property type="entry name" value="RRM"/>
    <property type="match status" value="1"/>
</dbReference>
<dbReference type="SUPFAM" id="SSF54928">
    <property type="entry name" value="RNA-binding domain, RBD"/>
    <property type="match status" value="1"/>
</dbReference>
<dbReference type="GO" id="GO:0003723">
    <property type="term" value="F:RNA binding"/>
    <property type="evidence" value="ECO:0007669"/>
    <property type="project" value="UniProtKB-UniRule"/>
</dbReference>
<protein>
    <recommendedName>
        <fullName evidence="6">RRM domain-containing protein</fullName>
    </recommendedName>
</protein>
<dbReference type="InterPro" id="IPR012677">
    <property type="entry name" value="Nucleotide-bd_a/b_plait_sf"/>
</dbReference>
<evidence type="ECO:0000313" key="7">
    <source>
        <dbReference type="EMBL" id="KAF9613343.1"/>
    </source>
</evidence>
<organism evidence="7 8">
    <name type="scientific">Coptis chinensis</name>
    <dbReference type="NCBI Taxonomy" id="261450"/>
    <lineage>
        <taxon>Eukaryota</taxon>
        <taxon>Viridiplantae</taxon>
        <taxon>Streptophyta</taxon>
        <taxon>Embryophyta</taxon>
        <taxon>Tracheophyta</taxon>
        <taxon>Spermatophyta</taxon>
        <taxon>Magnoliopsida</taxon>
        <taxon>Ranunculales</taxon>
        <taxon>Ranunculaceae</taxon>
        <taxon>Coptidoideae</taxon>
        <taxon>Coptis</taxon>
    </lineage>
</organism>
<evidence type="ECO:0000256" key="5">
    <source>
        <dbReference type="SAM" id="MobiDB-lite"/>
    </source>
</evidence>
<feature type="compositionally biased region" description="Basic residues" evidence="5">
    <location>
        <begin position="1"/>
        <end position="18"/>
    </location>
</feature>
<proteinExistence type="predicted"/>
<evidence type="ECO:0000256" key="4">
    <source>
        <dbReference type="PROSITE-ProRule" id="PRU00176"/>
    </source>
</evidence>
<dbReference type="InterPro" id="IPR000504">
    <property type="entry name" value="RRM_dom"/>
</dbReference>
<keyword evidence="3" id="KW-0539">Nucleus</keyword>
<gene>
    <name evidence="7" type="ORF">IFM89_007072</name>
</gene>
<dbReference type="EMBL" id="JADFTS010000003">
    <property type="protein sequence ID" value="KAF9613343.1"/>
    <property type="molecule type" value="Genomic_DNA"/>
</dbReference>
<dbReference type="InterPro" id="IPR035979">
    <property type="entry name" value="RBD_domain_sf"/>
</dbReference>
<evidence type="ECO:0000256" key="2">
    <source>
        <dbReference type="ARBA" id="ARBA00022884"/>
    </source>
</evidence>
<dbReference type="CDD" id="cd12307">
    <property type="entry name" value="RRM_NIFK_like"/>
    <property type="match status" value="1"/>
</dbReference>
<evidence type="ECO:0000259" key="6">
    <source>
        <dbReference type="PROSITE" id="PS50102"/>
    </source>
</evidence>
<dbReference type="OrthoDB" id="21467at2759"/>
<dbReference type="GO" id="GO:0005730">
    <property type="term" value="C:nucleolus"/>
    <property type="evidence" value="ECO:0007669"/>
    <property type="project" value="UniProtKB-SubCell"/>
</dbReference>
<feature type="domain" description="RRM" evidence="6">
    <location>
        <begin position="59"/>
        <end position="137"/>
    </location>
</feature>
<name>A0A835LYU0_9MAGN</name>